<evidence type="ECO:0000259" key="1">
    <source>
        <dbReference type="PROSITE" id="PS50011"/>
    </source>
</evidence>
<dbReference type="SUPFAM" id="SSF56112">
    <property type="entry name" value="Protein kinase-like (PK-like)"/>
    <property type="match status" value="1"/>
</dbReference>
<dbReference type="EMBL" id="NCKW01020654">
    <property type="protein sequence ID" value="POM57545.1"/>
    <property type="molecule type" value="Genomic_DNA"/>
</dbReference>
<dbReference type="GO" id="GO:0004674">
    <property type="term" value="F:protein serine/threonine kinase activity"/>
    <property type="evidence" value="ECO:0007669"/>
    <property type="project" value="UniProtKB-KW"/>
</dbReference>
<dbReference type="OrthoDB" id="117601at2759"/>
<dbReference type="InterPro" id="IPR051681">
    <property type="entry name" value="Ser/Thr_Kinases-Pseudokinases"/>
</dbReference>
<dbReference type="Proteomes" id="UP000237271">
    <property type="component" value="Unassembled WGS sequence"/>
</dbReference>
<sequence>MSGFLVGGLNITRSSVEVLDDLTDRIPVRMPETVKLCSDLLDRLKQSHDPVAEHPNDTLRDVYCKILVRFARLLTAKPLLVRLAKSDTTLIVIKELHCKLDSIFEALVLDDTSDWERNWDAGCAQQRNTLKTLVTDRTAHRLANEVDGDKKLKDAIMQLRDAIDMDPTGELSDLRRSILDRVLECKGLNGMAIYEWFVSRDDVDYEDEAIGLVGTFAEARRGMWLHCGERQDVVVKILFFDTDDNDEDKFLKQLVFWYNLPQHDNILKLYGGNHVSSPPYFICEDAHNGNLLEFLEEKENQKHFWKVFLDVAKGIKHLHDRKIAHGSLKGNNILIGDGNVAKIADFGFSSVRSLSLNLSDKGSVALSQTVRWKSKEVLEGSGLDEPRLESDIYALGMCMIEAITQAIPFGMDNDDDVVGWVRDGQLPTRPPKASEEVWELIRTFCVADFRERPSIDDVIVVGRLYSLKR</sequence>
<dbReference type="PANTHER" id="PTHR44329:SF214">
    <property type="entry name" value="PROTEIN KINASE DOMAIN-CONTAINING PROTEIN"/>
    <property type="match status" value="1"/>
</dbReference>
<dbReference type="PROSITE" id="PS50011">
    <property type="entry name" value="PROTEIN_KINASE_DOM"/>
    <property type="match status" value="1"/>
</dbReference>
<dbReference type="GO" id="GO:0005524">
    <property type="term" value="F:ATP binding"/>
    <property type="evidence" value="ECO:0007669"/>
    <property type="project" value="InterPro"/>
</dbReference>
<dbReference type="InterPro" id="IPR001245">
    <property type="entry name" value="Ser-Thr/Tyr_kinase_cat_dom"/>
</dbReference>
<proteinExistence type="predicted"/>
<accession>A0A2P4WW64</accession>
<protein>
    <submittedName>
        <fullName evidence="2">Serine/threonine protein kinase</fullName>
    </submittedName>
</protein>
<evidence type="ECO:0000313" key="3">
    <source>
        <dbReference type="Proteomes" id="UP000237271"/>
    </source>
</evidence>
<dbReference type="Gene3D" id="1.10.510.10">
    <property type="entry name" value="Transferase(Phosphotransferase) domain 1"/>
    <property type="match status" value="1"/>
</dbReference>
<reference evidence="2 3" key="1">
    <citation type="journal article" date="2017" name="Genome Biol. Evol.">
        <title>Phytophthora megakarya and P. palmivora, closely related causal agents of cacao black pod rot, underwent increases in genome sizes and gene numbers by different mechanisms.</title>
        <authorList>
            <person name="Ali S.S."/>
            <person name="Shao J."/>
            <person name="Lary D.J."/>
            <person name="Kronmiller B."/>
            <person name="Shen D."/>
            <person name="Strem M.D."/>
            <person name="Amoako-Attah I."/>
            <person name="Akrofi A.Y."/>
            <person name="Begoude B.A."/>
            <person name="Ten Hoopen G.M."/>
            <person name="Coulibaly K."/>
            <person name="Kebe B.I."/>
            <person name="Melnick R.L."/>
            <person name="Guiltinan M.J."/>
            <person name="Tyler B.M."/>
            <person name="Meinhardt L.W."/>
            <person name="Bailey B.A."/>
        </authorList>
    </citation>
    <scope>NUCLEOTIDE SEQUENCE [LARGE SCALE GENOMIC DNA]</scope>
    <source>
        <strain evidence="3">sbr112.9</strain>
    </source>
</reference>
<gene>
    <name evidence="2" type="ORF">PHPALM_37925</name>
</gene>
<keyword evidence="2" id="KW-0723">Serine/threonine-protein kinase</keyword>
<evidence type="ECO:0000313" key="2">
    <source>
        <dbReference type="EMBL" id="POM57545.1"/>
    </source>
</evidence>
<dbReference type="InterPro" id="IPR000719">
    <property type="entry name" value="Prot_kinase_dom"/>
</dbReference>
<dbReference type="PANTHER" id="PTHR44329">
    <property type="entry name" value="SERINE/THREONINE-PROTEIN KINASE TNNI3K-RELATED"/>
    <property type="match status" value="1"/>
</dbReference>
<keyword evidence="2" id="KW-0808">Transferase</keyword>
<feature type="domain" description="Protein kinase" evidence="1">
    <location>
        <begin position="205"/>
        <end position="464"/>
    </location>
</feature>
<organism evidence="2 3">
    <name type="scientific">Phytophthora palmivora</name>
    <dbReference type="NCBI Taxonomy" id="4796"/>
    <lineage>
        <taxon>Eukaryota</taxon>
        <taxon>Sar</taxon>
        <taxon>Stramenopiles</taxon>
        <taxon>Oomycota</taxon>
        <taxon>Peronosporomycetes</taxon>
        <taxon>Peronosporales</taxon>
        <taxon>Peronosporaceae</taxon>
        <taxon>Phytophthora</taxon>
    </lineage>
</organism>
<comment type="caution">
    <text evidence="2">The sequence shown here is derived from an EMBL/GenBank/DDBJ whole genome shotgun (WGS) entry which is preliminary data.</text>
</comment>
<dbReference type="InterPro" id="IPR011009">
    <property type="entry name" value="Kinase-like_dom_sf"/>
</dbReference>
<dbReference type="AlphaFoldDB" id="A0A2P4WW64"/>
<keyword evidence="2" id="KW-0418">Kinase</keyword>
<dbReference type="Pfam" id="PF07714">
    <property type="entry name" value="PK_Tyr_Ser-Thr"/>
    <property type="match status" value="1"/>
</dbReference>
<keyword evidence="3" id="KW-1185">Reference proteome</keyword>
<name>A0A2P4WW64_9STRA</name>